<name>A0ABT7B083_9CYAN</name>
<feature type="binding site" evidence="5">
    <location>
        <begin position="11"/>
        <end position="16"/>
    </location>
    <ligand>
        <name>ATP</name>
        <dbReference type="ChEBI" id="CHEBI:30616"/>
    </ligand>
</feature>
<gene>
    <name evidence="5" type="primary">adk</name>
    <name evidence="8" type="ORF">PMG71_22590</name>
</gene>
<feature type="binding site" evidence="5">
    <location>
        <position position="128"/>
    </location>
    <ligand>
        <name>ATP</name>
        <dbReference type="ChEBI" id="CHEBI:30616"/>
    </ligand>
</feature>
<dbReference type="InterPro" id="IPR027417">
    <property type="entry name" value="P-loop_NTPase"/>
</dbReference>
<keyword evidence="9" id="KW-1185">Reference proteome</keyword>
<dbReference type="InterPro" id="IPR000850">
    <property type="entry name" value="Adenylat/UMP-CMP_kin"/>
</dbReference>
<feature type="binding site" evidence="5">
    <location>
        <position position="141"/>
    </location>
    <ligand>
        <name>AMP</name>
        <dbReference type="ChEBI" id="CHEBI:456215"/>
    </ligand>
</feature>
<keyword evidence="3 5" id="KW-0547">Nucleotide-binding</keyword>
<dbReference type="NCBIfam" id="NF002700">
    <property type="entry name" value="PRK02496.1"/>
    <property type="match status" value="1"/>
</dbReference>
<feature type="binding site" evidence="5">
    <location>
        <position position="169"/>
    </location>
    <ligand>
        <name>ATP</name>
        <dbReference type="ChEBI" id="CHEBI:30616"/>
    </ligand>
</feature>
<dbReference type="NCBIfam" id="NF011104">
    <property type="entry name" value="PRK14531.1"/>
    <property type="match status" value="1"/>
</dbReference>
<feature type="binding site" evidence="5">
    <location>
        <position position="32"/>
    </location>
    <ligand>
        <name>AMP</name>
        <dbReference type="ChEBI" id="CHEBI:456215"/>
    </ligand>
</feature>
<evidence type="ECO:0000256" key="3">
    <source>
        <dbReference type="ARBA" id="ARBA00022741"/>
    </source>
</evidence>
<dbReference type="NCBIfam" id="NF011105">
    <property type="entry name" value="PRK14532.1"/>
    <property type="match status" value="1"/>
</dbReference>
<dbReference type="PANTHER" id="PTHR23359">
    <property type="entry name" value="NUCLEOTIDE KINASE"/>
    <property type="match status" value="1"/>
</dbReference>
<evidence type="ECO:0000256" key="2">
    <source>
        <dbReference type="ARBA" id="ARBA00022727"/>
    </source>
</evidence>
<feature type="binding site" evidence="5">
    <location>
        <position position="130"/>
    </location>
    <ligand>
        <name>AMP</name>
        <dbReference type="ChEBI" id="CHEBI:456215"/>
    </ligand>
</feature>
<feature type="binding site" evidence="5">
    <location>
        <begin position="86"/>
        <end position="89"/>
    </location>
    <ligand>
        <name>AMP</name>
        <dbReference type="ChEBI" id="CHEBI:456215"/>
    </ligand>
</feature>
<reference evidence="8 9" key="1">
    <citation type="submission" date="2023-01" db="EMBL/GenBank/DDBJ databases">
        <title>Novel diversity within Roseofilum (Cyanobacteria; Desertifilaceae) from marine benthic mats with descriptions of four novel species.</title>
        <authorList>
            <person name="Wang Y."/>
            <person name="Berthold D.E."/>
            <person name="Hu J."/>
            <person name="Lefler F.W."/>
            <person name="Laughinghouse H.D. IV."/>
        </authorList>
    </citation>
    <scope>NUCLEOTIDE SEQUENCE [LARGE SCALE GENOMIC DNA]</scope>
    <source>
        <strain evidence="8 9">BLCC-M154</strain>
    </source>
</reference>
<dbReference type="Gene3D" id="3.40.50.300">
    <property type="entry name" value="P-loop containing nucleotide triphosphate hydrolases"/>
    <property type="match status" value="1"/>
</dbReference>
<dbReference type="GO" id="GO:0016301">
    <property type="term" value="F:kinase activity"/>
    <property type="evidence" value="ECO:0007669"/>
    <property type="project" value="UniProtKB-KW"/>
</dbReference>
<dbReference type="NCBIfam" id="NF011100">
    <property type="entry name" value="PRK14527.1"/>
    <property type="match status" value="1"/>
</dbReference>
<evidence type="ECO:0000256" key="5">
    <source>
        <dbReference type="HAMAP-Rule" id="MF_00235"/>
    </source>
</evidence>
<comment type="caution">
    <text evidence="5">Lacks conserved residue(s) required for the propagation of feature annotation.</text>
</comment>
<comment type="subunit">
    <text evidence="5 7">Monomer.</text>
</comment>
<dbReference type="Proteomes" id="UP001235303">
    <property type="component" value="Unassembled WGS sequence"/>
</dbReference>
<dbReference type="PROSITE" id="PS00113">
    <property type="entry name" value="ADENYLATE_KINASE"/>
    <property type="match status" value="1"/>
</dbReference>
<feature type="binding site" evidence="5">
    <location>
        <position position="37"/>
    </location>
    <ligand>
        <name>AMP</name>
        <dbReference type="ChEBI" id="CHEBI:456215"/>
    </ligand>
</feature>
<organism evidence="8 9">
    <name type="scientific">Roseofilum acuticapitatum BLCC-M154</name>
    <dbReference type="NCBI Taxonomy" id="3022444"/>
    <lineage>
        <taxon>Bacteria</taxon>
        <taxon>Bacillati</taxon>
        <taxon>Cyanobacteriota</taxon>
        <taxon>Cyanophyceae</taxon>
        <taxon>Desertifilales</taxon>
        <taxon>Desertifilaceae</taxon>
        <taxon>Roseofilum</taxon>
        <taxon>Roseofilum acuticapitatum</taxon>
    </lineage>
</organism>
<feature type="binding site" evidence="5">
    <location>
        <position position="93"/>
    </location>
    <ligand>
        <name>AMP</name>
        <dbReference type="ChEBI" id="CHEBI:456215"/>
    </ligand>
</feature>
<evidence type="ECO:0000256" key="6">
    <source>
        <dbReference type="RuleBase" id="RU003330"/>
    </source>
</evidence>
<dbReference type="NCBIfam" id="NF001381">
    <property type="entry name" value="PRK00279.1-3"/>
    <property type="match status" value="1"/>
</dbReference>
<comment type="catalytic activity">
    <reaction evidence="5 7">
        <text>AMP + ATP = 2 ADP</text>
        <dbReference type="Rhea" id="RHEA:12973"/>
        <dbReference type="ChEBI" id="CHEBI:30616"/>
        <dbReference type="ChEBI" id="CHEBI:456215"/>
        <dbReference type="ChEBI" id="CHEBI:456216"/>
        <dbReference type="EC" id="2.7.4.3"/>
    </reaction>
</comment>
<feature type="region of interest" description="NMP" evidence="5">
    <location>
        <begin position="31"/>
        <end position="60"/>
    </location>
</feature>
<dbReference type="RefSeq" id="WP_283755971.1">
    <property type="nucleotide sequence ID" value="NZ_JAQOSP010000147.1"/>
</dbReference>
<dbReference type="Pfam" id="PF00406">
    <property type="entry name" value="ADK"/>
    <property type="match status" value="1"/>
</dbReference>
<keyword evidence="5 7" id="KW-0067">ATP-binding</keyword>
<feature type="binding site" evidence="5">
    <location>
        <begin position="58"/>
        <end position="60"/>
    </location>
    <ligand>
        <name>AMP</name>
        <dbReference type="ChEBI" id="CHEBI:456215"/>
    </ligand>
</feature>
<comment type="similarity">
    <text evidence="5 6">Belongs to the adenylate kinase family.</text>
</comment>
<evidence type="ECO:0000313" key="9">
    <source>
        <dbReference type="Proteomes" id="UP001235303"/>
    </source>
</evidence>
<keyword evidence="5" id="KW-0963">Cytoplasm</keyword>
<dbReference type="PRINTS" id="PR00094">
    <property type="entry name" value="ADENYLTKNASE"/>
</dbReference>
<evidence type="ECO:0000313" key="8">
    <source>
        <dbReference type="EMBL" id="MDJ1172222.1"/>
    </source>
</evidence>
<comment type="caution">
    <text evidence="8">The sequence shown here is derived from an EMBL/GenBank/DDBJ whole genome shotgun (WGS) entry which is preliminary data.</text>
</comment>
<keyword evidence="1 5" id="KW-0808">Transferase</keyword>
<dbReference type="SUPFAM" id="SSF52540">
    <property type="entry name" value="P-loop containing nucleoside triphosphate hydrolases"/>
    <property type="match status" value="1"/>
</dbReference>
<comment type="pathway">
    <text evidence="5">Purine metabolism; AMP biosynthesis via salvage pathway; AMP from ADP: step 1/1.</text>
</comment>
<sequence length="186" mass="21101">MSRLIFIGPPGSGKGTQAAELSKREKIPHISTGEILRNSVANQTDLGLKAKFYMDQGSLVPDELVFDLVEERLSQEDAQSGWILDGFPRNSSQAETFQKMLYSKNKDCDYAIFLEVPEAILIERLLSRGRADDTTETIRHRLEVYHEETQPLIEFYGARGKLRRIRGNQPVEKVTQDLQHALTMGH</sequence>
<keyword evidence="4 5" id="KW-0418">Kinase</keyword>
<evidence type="ECO:0000256" key="7">
    <source>
        <dbReference type="RuleBase" id="RU003331"/>
    </source>
</evidence>
<comment type="function">
    <text evidence="5">Catalyzes the reversible transfer of the terminal phosphate group between ATP and AMP. Plays an important role in cellular energy homeostasis and in adenine nucleotide metabolism.</text>
</comment>
<proteinExistence type="inferred from homology"/>
<dbReference type="HAMAP" id="MF_00235">
    <property type="entry name" value="Adenylate_kinase_Adk"/>
    <property type="match status" value="1"/>
</dbReference>
<dbReference type="InterPro" id="IPR033690">
    <property type="entry name" value="Adenylat_kinase_CS"/>
</dbReference>
<keyword evidence="2 5" id="KW-0545">Nucleotide biosynthesis</keyword>
<evidence type="ECO:0000256" key="1">
    <source>
        <dbReference type="ARBA" id="ARBA00022679"/>
    </source>
</evidence>
<accession>A0ABT7B083</accession>
<dbReference type="CDD" id="cd01428">
    <property type="entry name" value="ADK"/>
    <property type="match status" value="1"/>
</dbReference>
<evidence type="ECO:0000256" key="4">
    <source>
        <dbReference type="ARBA" id="ARBA00022777"/>
    </source>
</evidence>
<dbReference type="EC" id="2.7.4.3" evidence="5 7"/>
<protein>
    <recommendedName>
        <fullName evidence="5 7">Adenylate kinase</fullName>
        <shortName evidence="5">AK</shortName>
        <ecNumber evidence="5 7">2.7.4.3</ecNumber>
    </recommendedName>
    <alternativeName>
        <fullName evidence="5">ATP-AMP transphosphorylase</fullName>
    </alternativeName>
    <alternativeName>
        <fullName evidence="5">ATP:AMP phosphotransferase</fullName>
    </alternativeName>
    <alternativeName>
        <fullName evidence="5">Adenylate monophosphate kinase</fullName>
    </alternativeName>
</protein>
<comment type="domain">
    <text evidence="5">Consists of three domains, a large central CORE domain and two small peripheral domains, NMPbind and LID, which undergo movements during catalysis. The LID domain closes over the site of phosphoryl transfer upon ATP binding. Assembling and dissambling the active center during each catalytic cycle provides an effective means to prevent ATP hydrolysis.</text>
</comment>
<dbReference type="EMBL" id="JAQOSP010000147">
    <property type="protein sequence ID" value="MDJ1172222.1"/>
    <property type="molecule type" value="Genomic_DNA"/>
</dbReference>
<comment type="subcellular location">
    <subcellularLocation>
        <location evidence="5 7">Cytoplasm</location>
    </subcellularLocation>
</comment>